<sequence length="231" mass="24851">MNLSDPLGAATQARPYLRPGEALRWAAYGRGFAFDIRGLTPDGQPAKGLLRKVGSGVAGFAGDFVFEAIAGGEGDSGSDKPPPPQVVAFGERAGVLAHELLRPLPVRAAVRRLWVLTPQRLLVLDEHVPAPAPEPQKSFLGKAIGFGRDVAAILTDRTKTYGDNREGEPIALRGFGPAAELPRDRVARVDVAKRGRKPVLRMSLVDGSGLDFRFDADDHFDWLLARTNGAR</sequence>
<organism evidence="1 2">
    <name type="scientific">Amycolatopsis iheyensis</name>
    <dbReference type="NCBI Taxonomy" id="2945988"/>
    <lineage>
        <taxon>Bacteria</taxon>
        <taxon>Bacillati</taxon>
        <taxon>Actinomycetota</taxon>
        <taxon>Actinomycetes</taxon>
        <taxon>Pseudonocardiales</taxon>
        <taxon>Pseudonocardiaceae</taxon>
        <taxon>Amycolatopsis</taxon>
    </lineage>
</organism>
<reference evidence="1" key="1">
    <citation type="submission" date="2022-06" db="EMBL/GenBank/DDBJ databases">
        <title>Amycolatopsis iheyaensis sp. nov., a new species of the genus Amycolatopsis isolated from soil in Iheya island, Japan.</title>
        <authorList>
            <person name="Ngamcharungchit C."/>
            <person name="Kanto H."/>
            <person name="Take A."/>
            <person name="Intra B."/>
            <person name="Matsumoto A."/>
            <person name="Panbangred W."/>
            <person name="Inahashi Y."/>
        </authorList>
    </citation>
    <scope>NUCLEOTIDE SEQUENCE</scope>
    <source>
        <strain evidence="1">OK19-0408</strain>
    </source>
</reference>
<proteinExistence type="predicted"/>
<dbReference type="AlphaFoldDB" id="A0A9X2NGK7"/>
<comment type="caution">
    <text evidence="1">The sequence shown here is derived from an EMBL/GenBank/DDBJ whole genome shotgun (WGS) entry which is preliminary data.</text>
</comment>
<name>A0A9X2NGK7_9PSEU</name>
<evidence type="ECO:0000313" key="2">
    <source>
        <dbReference type="Proteomes" id="UP001144096"/>
    </source>
</evidence>
<dbReference type="EMBL" id="JAMXQV010000014">
    <property type="protein sequence ID" value="MCR6486392.1"/>
    <property type="molecule type" value="Genomic_DNA"/>
</dbReference>
<gene>
    <name evidence="1" type="ORF">M8542_26540</name>
</gene>
<dbReference type="Proteomes" id="UP001144096">
    <property type="component" value="Unassembled WGS sequence"/>
</dbReference>
<accession>A0A9X2NGK7</accession>
<protein>
    <submittedName>
        <fullName evidence="1">Uncharacterized protein</fullName>
    </submittedName>
</protein>
<dbReference type="RefSeq" id="WP_257922958.1">
    <property type="nucleotide sequence ID" value="NZ_JAMXQV010000014.1"/>
</dbReference>
<keyword evidence="2" id="KW-1185">Reference proteome</keyword>
<evidence type="ECO:0000313" key="1">
    <source>
        <dbReference type="EMBL" id="MCR6486392.1"/>
    </source>
</evidence>